<reference evidence="2" key="1">
    <citation type="submission" date="2022-09" db="EMBL/GenBank/DDBJ databases">
        <title>Comparative genomics and taxonomic characterization of three novel marine species of genus Reichenbachiella exhibiting antioxidant and polysaccharide degradation activities.</title>
        <authorList>
            <person name="Muhammad N."/>
            <person name="Lee Y.-J."/>
            <person name="Ko J."/>
            <person name="Kim S.-G."/>
        </authorList>
    </citation>
    <scope>NUCLEOTIDE SEQUENCE</scope>
    <source>
        <strain evidence="2">BKB1-1</strain>
    </source>
</reference>
<dbReference type="InterPro" id="IPR022409">
    <property type="entry name" value="PKD/Chitinase_dom"/>
</dbReference>
<dbReference type="Pfam" id="PF18911">
    <property type="entry name" value="PKD_4"/>
    <property type="match status" value="1"/>
</dbReference>
<sequence>MTVEASTEPVASFTSVANGLEVTFTNTSTNSTTYSWDFGVDGDDTDVSTDKDPVYTYATDGTYTVKLIASDDNGTTNEITAEVTVAAAAVLVVEFNNGTFDLYASTDTENYQKNNDMWEEPDGWDDANFQVGGMSTDGKKIGETKTNGIKFADALRGLYQEIVVEIGTSYTVTFDASTETWIDGVQVDKLKAYLLTGPITSETQIIDDGGASDNVYTSVTAKSPVLQADATKSGWVTYTMNFTAETTSLVFFLKSIDPAADSNNESWLDNIIITKD</sequence>
<organism evidence="2 3">
    <name type="scientific">Reichenbachiella agarivorans</name>
    <dbReference type="NCBI Taxonomy" id="2979464"/>
    <lineage>
        <taxon>Bacteria</taxon>
        <taxon>Pseudomonadati</taxon>
        <taxon>Bacteroidota</taxon>
        <taxon>Cytophagia</taxon>
        <taxon>Cytophagales</taxon>
        <taxon>Reichenbachiellaceae</taxon>
        <taxon>Reichenbachiella</taxon>
    </lineage>
</organism>
<dbReference type="InterPro" id="IPR000601">
    <property type="entry name" value="PKD_dom"/>
</dbReference>
<accession>A0ABY6CUG6</accession>
<dbReference type="SUPFAM" id="SSF49299">
    <property type="entry name" value="PKD domain"/>
    <property type="match status" value="1"/>
</dbReference>
<protein>
    <submittedName>
        <fullName evidence="2">PKD domain-containing protein</fullName>
    </submittedName>
</protein>
<gene>
    <name evidence="2" type="ORF">N6H18_03905</name>
</gene>
<proteinExistence type="predicted"/>
<dbReference type="SMART" id="SM00089">
    <property type="entry name" value="PKD"/>
    <property type="match status" value="1"/>
</dbReference>
<dbReference type="InterPro" id="IPR035986">
    <property type="entry name" value="PKD_dom_sf"/>
</dbReference>
<feature type="domain" description="PKD" evidence="1">
    <location>
        <begin position="28"/>
        <end position="92"/>
    </location>
</feature>
<dbReference type="EMBL" id="CP106679">
    <property type="protein sequence ID" value="UXP34156.1"/>
    <property type="molecule type" value="Genomic_DNA"/>
</dbReference>
<dbReference type="Gene3D" id="2.60.120.260">
    <property type="entry name" value="Galactose-binding domain-like"/>
    <property type="match status" value="1"/>
</dbReference>
<name>A0ABY6CUG6_9BACT</name>
<dbReference type="Proteomes" id="UP001065174">
    <property type="component" value="Chromosome"/>
</dbReference>
<dbReference type="Gene3D" id="2.60.40.10">
    <property type="entry name" value="Immunoglobulins"/>
    <property type="match status" value="1"/>
</dbReference>
<evidence type="ECO:0000313" key="3">
    <source>
        <dbReference type="Proteomes" id="UP001065174"/>
    </source>
</evidence>
<dbReference type="InterPro" id="IPR013783">
    <property type="entry name" value="Ig-like_fold"/>
</dbReference>
<dbReference type="PROSITE" id="PS50093">
    <property type="entry name" value="PKD"/>
    <property type="match status" value="1"/>
</dbReference>
<evidence type="ECO:0000313" key="2">
    <source>
        <dbReference type="EMBL" id="UXP34156.1"/>
    </source>
</evidence>
<evidence type="ECO:0000259" key="1">
    <source>
        <dbReference type="PROSITE" id="PS50093"/>
    </source>
</evidence>
<dbReference type="CDD" id="cd00146">
    <property type="entry name" value="PKD"/>
    <property type="match status" value="1"/>
</dbReference>
<keyword evidence="3" id="KW-1185">Reference proteome</keyword>